<evidence type="ECO:0000313" key="6">
    <source>
        <dbReference type="EMBL" id="TQO20684.1"/>
    </source>
</evidence>
<dbReference type="OrthoDB" id="186585at2"/>
<comment type="caution">
    <text evidence="6">The sequence shown here is derived from an EMBL/GenBank/DDBJ whole genome shotgun (WGS) entry which is preliminary data.</text>
</comment>
<dbReference type="GO" id="GO:0030246">
    <property type="term" value="F:carbohydrate binding"/>
    <property type="evidence" value="ECO:0007669"/>
    <property type="project" value="InterPro"/>
</dbReference>
<dbReference type="InterPro" id="IPR007324">
    <property type="entry name" value="Sugar-bd_dom_put"/>
</dbReference>
<keyword evidence="4" id="KW-0804">Transcription</keyword>
<dbReference type="PANTHER" id="PTHR34294">
    <property type="entry name" value="TRANSCRIPTIONAL REGULATOR-RELATED"/>
    <property type="match status" value="1"/>
</dbReference>
<dbReference type="Gene3D" id="1.10.10.10">
    <property type="entry name" value="Winged helix-like DNA-binding domain superfamily/Winged helix DNA-binding domain"/>
    <property type="match status" value="1"/>
</dbReference>
<sequence>MLGRVAALHYLHGMNHQEIADLLGLSRVQVTRALAKARREGIVEIRIHSDEPIFPDLQVALASRYGIASTWIAPSFPEPNETLASVGTLGAACLQSALRPGATVAVGLSTTLASIAPHFGPDQLDVTIVPAIGSRPGARRSVSPHEVARQLADAAGARAYHLPAPYLASSKLSAAMIRSEPDVASALELARHADIGLFGLGGVTHGSGTVVDTTMSDEKVSQLIARGAVGDISGSFFDLGGRFVTGPVDDRMIGLTYAEILALPVRIGVAFGRDKVQVIKAALTGGIITALVTDYETANALTT</sequence>
<proteinExistence type="inferred from homology"/>
<dbReference type="InterPro" id="IPR051054">
    <property type="entry name" value="SorC_transcr_regulators"/>
</dbReference>
<name>A0A8H2K867_9MICO</name>
<evidence type="ECO:0000256" key="3">
    <source>
        <dbReference type="ARBA" id="ARBA00023125"/>
    </source>
</evidence>
<dbReference type="InterPro" id="IPR037171">
    <property type="entry name" value="NagB/RpiA_transferase-like"/>
</dbReference>
<organism evidence="6 7">
    <name type="scientific">Rhodoglobus vestalii</name>
    <dbReference type="NCBI Taxonomy" id="193384"/>
    <lineage>
        <taxon>Bacteria</taxon>
        <taxon>Bacillati</taxon>
        <taxon>Actinomycetota</taxon>
        <taxon>Actinomycetes</taxon>
        <taxon>Micrococcales</taxon>
        <taxon>Microbacteriaceae</taxon>
        <taxon>Rhodoglobus</taxon>
    </lineage>
</organism>
<dbReference type="InterPro" id="IPR012318">
    <property type="entry name" value="HTH_CRP"/>
</dbReference>
<dbReference type="GO" id="GO:0003677">
    <property type="term" value="F:DNA binding"/>
    <property type="evidence" value="ECO:0007669"/>
    <property type="project" value="UniProtKB-KW"/>
</dbReference>
<dbReference type="InterPro" id="IPR036390">
    <property type="entry name" value="WH_DNA-bd_sf"/>
</dbReference>
<reference evidence="6 7" key="1">
    <citation type="submission" date="2019-06" db="EMBL/GenBank/DDBJ databases">
        <title>Sequencing the genomes of 1000 actinobacteria strains.</title>
        <authorList>
            <person name="Klenk H.-P."/>
        </authorList>
    </citation>
    <scope>NUCLEOTIDE SEQUENCE [LARGE SCALE GENOMIC DNA]</scope>
    <source>
        <strain evidence="6 7">DSM 21947</strain>
    </source>
</reference>
<evidence type="ECO:0000259" key="5">
    <source>
        <dbReference type="PROSITE" id="PS51063"/>
    </source>
</evidence>
<dbReference type="Proteomes" id="UP000316560">
    <property type="component" value="Unassembled WGS sequence"/>
</dbReference>
<dbReference type="AlphaFoldDB" id="A0A8H2K867"/>
<dbReference type="Gene3D" id="3.40.50.1360">
    <property type="match status" value="1"/>
</dbReference>
<evidence type="ECO:0000256" key="1">
    <source>
        <dbReference type="ARBA" id="ARBA00010466"/>
    </source>
</evidence>
<evidence type="ECO:0000256" key="4">
    <source>
        <dbReference type="ARBA" id="ARBA00023163"/>
    </source>
</evidence>
<keyword evidence="7" id="KW-1185">Reference proteome</keyword>
<evidence type="ECO:0000256" key="2">
    <source>
        <dbReference type="ARBA" id="ARBA00023015"/>
    </source>
</evidence>
<keyword evidence="2" id="KW-0805">Transcription regulation</keyword>
<dbReference type="PANTHER" id="PTHR34294:SF1">
    <property type="entry name" value="TRANSCRIPTIONAL REGULATOR LSRR"/>
    <property type="match status" value="1"/>
</dbReference>
<accession>A0A8H2K867</accession>
<dbReference type="InterPro" id="IPR036388">
    <property type="entry name" value="WH-like_DNA-bd_sf"/>
</dbReference>
<dbReference type="Pfam" id="PF13545">
    <property type="entry name" value="HTH_Crp_2"/>
    <property type="match status" value="1"/>
</dbReference>
<gene>
    <name evidence="6" type="ORF">FB472_2332</name>
</gene>
<dbReference type="EMBL" id="VFRA01000001">
    <property type="protein sequence ID" value="TQO20684.1"/>
    <property type="molecule type" value="Genomic_DNA"/>
</dbReference>
<evidence type="ECO:0000313" key="7">
    <source>
        <dbReference type="Proteomes" id="UP000316560"/>
    </source>
</evidence>
<keyword evidence="3 6" id="KW-0238">DNA-binding</keyword>
<dbReference type="SUPFAM" id="SSF46785">
    <property type="entry name" value="Winged helix' DNA-binding domain"/>
    <property type="match status" value="1"/>
</dbReference>
<dbReference type="SUPFAM" id="SSF100950">
    <property type="entry name" value="NagB/RpiA/CoA transferase-like"/>
    <property type="match status" value="1"/>
</dbReference>
<dbReference type="RefSeq" id="WP_141990963.1">
    <property type="nucleotide sequence ID" value="NZ_VFRA01000001.1"/>
</dbReference>
<dbReference type="Pfam" id="PF04198">
    <property type="entry name" value="Sugar-bind"/>
    <property type="match status" value="1"/>
</dbReference>
<feature type="domain" description="HTH crp-type" evidence="5">
    <location>
        <begin position="1"/>
        <end position="58"/>
    </location>
</feature>
<protein>
    <submittedName>
        <fullName evidence="6">DNA-binding transcriptional regulator LsrR (DeoR family)</fullName>
    </submittedName>
</protein>
<dbReference type="GO" id="GO:0006355">
    <property type="term" value="P:regulation of DNA-templated transcription"/>
    <property type="evidence" value="ECO:0007669"/>
    <property type="project" value="InterPro"/>
</dbReference>
<comment type="similarity">
    <text evidence="1">Belongs to the SorC transcriptional regulatory family.</text>
</comment>
<dbReference type="PROSITE" id="PS51063">
    <property type="entry name" value="HTH_CRP_2"/>
    <property type="match status" value="1"/>
</dbReference>